<sequence length="345" mass="34721">MAFDTVQQIFDIIDDLINIMVDTNVTTIIATVTPTVAIFLTIKFMAQGAYSALSPGGGGEALGDLITQYMKAAVVLSFATAGGLYQTDLVHLALNLPDNFASILVTQNKTSSTGMAAIIDTGVDQSITAIQTAFEGAGISANGIMSAVIGLILIAATVVLCGLGSAFVIMAKVLLAISLCLGPIAIFCLLWNPTKGIFAKWMGTVINYSLVIVLLALVFGLLMSLFTKMISGLNGSEGFDALSTAIGLVILTIVSVYVLFQVPAVASNFGSGVSADIASAARHAGHSMNTMGNVASNGIFGGAKPSARPSAAGGGGGQSASTSGNAGAGGSGLTGKARGSRGKAA</sequence>
<feature type="transmembrane region" description="Helical" evidence="6">
    <location>
        <begin position="173"/>
        <end position="193"/>
    </location>
</feature>
<evidence type="ECO:0000313" key="7">
    <source>
        <dbReference type="EMBL" id="AKT72996.1"/>
    </source>
</evidence>
<feature type="transmembrane region" description="Helical" evidence="6">
    <location>
        <begin position="238"/>
        <end position="260"/>
    </location>
</feature>
<comment type="subcellular location">
    <subcellularLocation>
        <location evidence="1">Membrane</location>
        <topology evidence="1">Multi-pass membrane protein</topology>
    </subcellularLocation>
</comment>
<dbReference type="AlphaFoldDB" id="A0A0R8CBV5"/>
<accession>A0A0R8CBV5</accession>
<proteinExistence type="predicted"/>
<dbReference type="GO" id="GO:0030255">
    <property type="term" value="P:protein secretion by the type IV secretion system"/>
    <property type="evidence" value="ECO:0007669"/>
    <property type="project" value="InterPro"/>
</dbReference>
<dbReference type="InterPro" id="IPR007688">
    <property type="entry name" value="Conjugal_tfr_TrbL/VirB6"/>
</dbReference>
<name>A0A0R8CBV5_KLEPN</name>
<organism evidence="7">
    <name type="scientific">Klebsiella pneumoniae subsp. pneumoniae</name>
    <dbReference type="NCBI Taxonomy" id="72407"/>
    <lineage>
        <taxon>Bacteria</taxon>
        <taxon>Pseudomonadati</taxon>
        <taxon>Pseudomonadota</taxon>
        <taxon>Gammaproteobacteria</taxon>
        <taxon>Enterobacterales</taxon>
        <taxon>Enterobacteriaceae</taxon>
        <taxon>Klebsiella/Raoultella group</taxon>
        <taxon>Klebsiella</taxon>
        <taxon>Klebsiella pneumoniae complex</taxon>
    </lineage>
</organism>
<evidence type="ECO:0000256" key="1">
    <source>
        <dbReference type="ARBA" id="ARBA00004141"/>
    </source>
</evidence>
<dbReference type="Pfam" id="PF04610">
    <property type="entry name" value="TrbL"/>
    <property type="match status" value="1"/>
</dbReference>
<evidence type="ECO:0000256" key="4">
    <source>
        <dbReference type="ARBA" id="ARBA00023136"/>
    </source>
</evidence>
<geneLocation type="plasmid" evidence="7">
    <name>pKPC-SMH</name>
</geneLocation>
<feature type="transmembrane region" description="Helical" evidence="6">
    <location>
        <begin position="144"/>
        <end position="166"/>
    </location>
</feature>
<feature type="transmembrane region" description="Helical" evidence="6">
    <location>
        <begin position="205"/>
        <end position="226"/>
    </location>
</feature>
<evidence type="ECO:0000256" key="6">
    <source>
        <dbReference type="SAM" id="Phobius"/>
    </source>
</evidence>
<keyword evidence="7" id="KW-0614">Plasmid</keyword>
<evidence type="ECO:0000256" key="3">
    <source>
        <dbReference type="ARBA" id="ARBA00022989"/>
    </source>
</evidence>
<dbReference type="RefSeq" id="WP_020323169.1">
    <property type="nucleotide sequence ID" value="NZ_KT148595.1"/>
</dbReference>
<keyword evidence="3 6" id="KW-1133">Transmembrane helix</keyword>
<evidence type="ECO:0000256" key="5">
    <source>
        <dbReference type="SAM" id="MobiDB-lite"/>
    </source>
</evidence>
<evidence type="ECO:0000256" key="2">
    <source>
        <dbReference type="ARBA" id="ARBA00022692"/>
    </source>
</evidence>
<dbReference type="EMBL" id="KT148595">
    <property type="protein sequence ID" value="AKT72996.1"/>
    <property type="molecule type" value="Genomic_DNA"/>
</dbReference>
<keyword evidence="2 6" id="KW-0812">Transmembrane</keyword>
<protein>
    <submittedName>
        <fullName evidence="7">Conjugative protein TraD</fullName>
    </submittedName>
</protein>
<feature type="region of interest" description="Disordered" evidence="5">
    <location>
        <begin position="305"/>
        <end position="345"/>
    </location>
</feature>
<dbReference type="GO" id="GO:0016020">
    <property type="term" value="C:membrane"/>
    <property type="evidence" value="ECO:0007669"/>
    <property type="project" value="UniProtKB-SubCell"/>
</dbReference>
<keyword evidence="4 6" id="KW-0472">Membrane</keyword>
<reference evidence="7" key="1">
    <citation type="journal article" date="2015" name="J. Antimicrob. Chemother.">
        <title>Lateral dissemination and inter-patient transmission of blaKPC-3: role of a conjugative plasmid in spreading carbapenem resistance.</title>
        <authorList>
            <person name="Tijet N."/>
            <person name="Muller M.P."/>
            <person name="Matukas L.M."/>
            <person name="Khan A."/>
            <person name="Patel S.N."/>
            <person name="Melano R.G."/>
        </authorList>
    </citation>
    <scope>NUCLEOTIDE SEQUENCE</scope>
    <source>
        <strain evidence="7">GN1006</strain>
        <plasmid evidence="7">pKPC-SMH</plasmid>
    </source>
</reference>